<dbReference type="SMART" id="SM01351">
    <property type="entry name" value="Aspzincin_M35"/>
    <property type="match status" value="1"/>
</dbReference>
<dbReference type="Proteomes" id="UP000199365">
    <property type="component" value="Unassembled WGS sequence"/>
</dbReference>
<keyword evidence="3" id="KW-1185">Reference proteome</keyword>
<name>A0A1H1JXC1_9BURK</name>
<dbReference type="SUPFAM" id="SSF55486">
    <property type="entry name" value="Metalloproteases ('zincins'), catalytic domain"/>
    <property type="match status" value="1"/>
</dbReference>
<protein>
    <submittedName>
        <fullName evidence="2">Lysine-specific metallo-endopeptidase</fullName>
    </submittedName>
</protein>
<dbReference type="CDD" id="cd11007">
    <property type="entry name" value="M35_like_1"/>
    <property type="match status" value="1"/>
</dbReference>
<accession>A0A1H1JXC1</accession>
<gene>
    <name evidence="2" type="ORF">SAMN05445850_5909</name>
</gene>
<dbReference type="Pfam" id="PF14521">
    <property type="entry name" value="Aspzincin_M35"/>
    <property type="match status" value="1"/>
</dbReference>
<dbReference type="RefSeq" id="WP_090809192.1">
    <property type="nucleotide sequence ID" value="NZ_FNKX01000002.1"/>
</dbReference>
<proteinExistence type="predicted"/>
<sequence>MNDFDDRNKYGFKTDENEEWFEVHTRAITNTNPGSMVHVTINTDKICPKMSNKVFRDMVLKCRDRAVGYVETRLEDLARWSASDQDRVRAWFGCCDESARNRLANGLTSIVRVLRGLTGDNFVRWEPDTSRYVGCVPNPVRSGVVAEVCAPDTKTHTIAIHLDFCSMRDFSWDKDSIVSTLIHEASHFQDTMGTKDWKYFMNECLSWGGTNPEQAIDNADSIAGYVIYNA</sequence>
<feature type="domain" description="Lysine-specific metallo-endopeptidase" evidence="1">
    <location>
        <begin position="75"/>
        <end position="227"/>
    </location>
</feature>
<reference evidence="3" key="1">
    <citation type="submission" date="2016-10" db="EMBL/GenBank/DDBJ databases">
        <authorList>
            <person name="Varghese N."/>
            <person name="Submissions S."/>
        </authorList>
    </citation>
    <scope>NUCLEOTIDE SEQUENCE [LARGE SCALE GENOMIC DNA]</scope>
    <source>
        <strain evidence="3">DUS833</strain>
    </source>
</reference>
<dbReference type="AlphaFoldDB" id="A0A1H1JXC1"/>
<dbReference type="Gene3D" id="3.40.390.10">
    <property type="entry name" value="Collagenase (Catalytic Domain)"/>
    <property type="match status" value="1"/>
</dbReference>
<evidence type="ECO:0000313" key="2">
    <source>
        <dbReference type="EMBL" id="SDR54604.1"/>
    </source>
</evidence>
<dbReference type="GO" id="GO:0004222">
    <property type="term" value="F:metalloendopeptidase activity"/>
    <property type="evidence" value="ECO:0007669"/>
    <property type="project" value="InterPro"/>
</dbReference>
<evidence type="ECO:0000259" key="1">
    <source>
        <dbReference type="SMART" id="SM01351"/>
    </source>
</evidence>
<organism evidence="2 3">
    <name type="scientific">Paraburkholderia tuberum</name>
    <dbReference type="NCBI Taxonomy" id="157910"/>
    <lineage>
        <taxon>Bacteria</taxon>
        <taxon>Pseudomonadati</taxon>
        <taxon>Pseudomonadota</taxon>
        <taxon>Betaproteobacteria</taxon>
        <taxon>Burkholderiales</taxon>
        <taxon>Burkholderiaceae</taxon>
        <taxon>Paraburkholderia</taxon>
    </lineage>
</organism>
<dbReference type="EMBL" id="FNKX01000002">
    <property type="protein sequence ID" value="SDR54604.1"/>
    <property type="molecule type" value="Genomic_DNA"/>
</dbReference>
<dbReference type="InterPro" id="IPR024079">
    <property type="entry name" value="MetalloPept_cat_dom_sf"/>
</dbReference>
<evidence type="ECO:0000313" key="3">
    <source>
        <dbReference type="Proteomes" id="UP000199365"/>
    </source>
</evidence>
<dbReference type="InterPro" id="IPR034108">
    <property type="entry name" value="Pept_M35-like_proteobacteria"/>
</dbReference>
<dbReference type="InterPro" id="IPR029463">
    <property type="entry name" value="Lys_MEP"/>
</dbReference>